<evidence type="ECO:0000313" key="2">
    <source>
        <dbReference type="EMBL" id="KAL0256974.1"/>
    </source>
</evidence>
<protein>
    <recommendedName>
        <fullName evidence="1">Rhamnogalacturonase A/B/Epimerase-like pectate lyase domain-containing protein</fullName>
    </recommendedName>
</protein>
<dbReference type="Gene3D" id="2.160.20.10">
    <property type="entry name" value="Single-stranded right-handed beta-helix, Pectin lyase-like"/>
    <property type="match status" value="1"/>
</dbReference>
<reference evidence="2 3" key="1">
    <citation type="submission" date="2024-02" db="EMBL/GenBank/DDBJ databases">
        <title>De novo assembly and annotation of 12 fungi associated with fruit tree decline syndrome in Ontario, Canada.</title>
        <authorList>
            <person name="Sulman M."/>
            <person name="Ellouze W."/>
            <person name="Ilyukhin E."/>
        </authorList>
    </citation>
    <scope>NUCLEOTIDE SEQUENCE [LARGE SCALE GENOMIC DNA]</scope>
    <source>
        <strain evidence="2 3">FDS-637</strain>
    </source>
</reference>
<dbReference type="InterPro" id="IPR011050">
    <property type="entry name" value="Pectin_lyase_fold/virulence"/>
</dbReference>
<feature type="domain" description="Rhamnogalacturonase A/B/Epimerase-like pectate lyase" evidence="1">
    <location>
        <begin position="21"/>
        <end position="194"/>
    </location>
</feature>
<accession>A0ABR3CBZ2</accession>
<dbReference type="RefSeq" id="XP_066630003.1">
    <property type="nucleotide sequence ID" value="XM_066779199.1"/>
</dbReference>
<sequence length="224" mass="23394">MVLGTSPFLGVPLNSTYPVHRNVLSYGADPSGTLPSTAAIQAAINDGGTVNIDSDSGGSFSYSYPNLRNTTGRGPSFGSTLTPAAVYLPPGTYLLDAPLQLWVGTVLVGDAVSPPVLAVSAGFSSSAAGNYVIRGKEPNLPATNGFFVGLRDVVVDSKAYAGDEELVLLDWTVSQGTQLARVRFEMPPGARHVGMRYVLFSFVSPPPFFFSPSVWEGGTGSRSG</sequence>
<dbReference type="InterPro" id="IPR024535">
    <property type="entry name" value="RHGA/B-epi-like_pectate_lyase"/>
</dbReference>
<dbReference type="Proteomes" id="UP001430584">
    <property type="component" value="Unassembled WGS sequence"/>
</dbReference>
<proteinExistence type="predicted"/>
<comment type="caution">
    <text evidence="2">The sequence shown here is derived from an EMBL/GenBank/DDBJ whole genome shotgun (WGS) entry which is preliminary data.</text>
</comment>
<dbReference type="Pfam" id="PF12708">
    <property type="entry name" value="Pect-lyase_RHGA_epim"/>
    <property type="match status" value="1"/>
</dbReference>
<dbReference type="EMBL" id="JAJVCZ030000008">
    <property type="protein sequence ID" value="KAL0256974.1"/>
    <property type="molecule type" value="Genomic_DNA"/>
</dbReference>
<dbReference type="InterPro" id="IPR039279">
    <property type="entry name" value="QRT3-like"/>
</dbReference>
<gene>
    <name evidence="2" type="ORF">SLS55_007784</name>
</gene>
<keyword evidence="3" id="KW-1185">Reference proteome</keyword>
<dbReference type="PANTHER" id="PTHR33928:SF2">
    <property type="entry name" value="PECTATE LYASE SUPERFAMILY PROTEIN DOMAIN-CONTAINING PROTEIN-RELATED"/>
    <property type="match status" value="1"/>
</dbReference>
<dbReference type="InterPro" id="IPR012334">
    <property type="entry name" value="Pectin_lyas_fold"/>
</dbReference>
<dbReference type="GeneID" id="92011869"/>
<evidence type="ECO:0000259" key="1">
    <source>
        <dbReference type="Pfam" id="PF12708"/>
    </source>
</evidence>
<name>A0ABR3CBZ2_9PEZI</name>
<evidence type="ECO:0000313" key="3">
    <source>
        <dbReference type="Proteomes" id="UP001430584"/>
    </source>
</evidence>
<organism evidence="2 3">
    <name type="scientific">Diplodia seriata</name>
    <dbReference type="NCBI Taxonomy" id="420778"/>
    <lineage>
        <taxon>Eukaryota</taxon>
        <taxon>Fungi</taxon>
        <taxon>Dikarya</taxon>
        <taxon>Ascomycota</taxon>
        <taxon>Pezizomycotina</taxon>
        <taxon>Dothideomycetes</taxon>
        <taxon>Dothideomycetes incertae sedis</taxon>
        <taxon>Botryosphaeriales</taxon>
        <taxon>Botryosphaeriaceae</taxon>
        <taxon>Diplodia</taxon>
    </lineage>
</organism>
<dbReference type="SUPFAM" id="SSF51126">
    <property type="entry name" value="Pectin lyase-like"/>
    <property type="match status" value="1"/>
</dbReference>
<dbReference type="PANTHER" id="PTHR33928">
    <property type="entry name" value="POLYGALACTURONASE QRT3"/>
    <property type="match status" value="1"/>
</dbReference>